<accession>A0A931CV81</accession>
<organism evidence="2 3">
    <name type="scientific">Arthrobacter terrae</name>
    <dbReference type="NCBI Taxonomy" id="2935737"/>
    <lineage>
        <taxon>Bacteria</taxon>
        <taxon>Bacillati</taxon>
        <taxon>Actinomycetota</taxon>
        <taxon>Actinomycetes</taxon>
        <taxon>Micrococcales</taxon>
        <taxon>Micrococcaceae</taxon>
        <taxon>Arthrobacter</taxon>
    </lineage>
</organism>
<name>A0A931CV81_9MICC</name>
<dbReference type="SUPFAM" id="SSF56176">
    <property type="entry name" value="FAD-binding/transporter-associated domain-like"/>
    <property type="match status" value="1"/>
</dbReference>
<evidence type="ECO:0000313" key="2">
    <source>
        <dbReference type="EMBL" id="MBG0740498.1"/>
    </source>
</evidence>
<dbReference type="EMBL" id="JADNYM010000017">
    <property type="protein sequence ID" value="MBG0740498.1"/>
    <property type="molecule type" value="Genomic_DNA"/>
</dbReference>
<comment type="caution">
    <text evidence="2">The sequence shown here is derived from an EMBL/GenBank/DDBJ whole genome shotgun (WGS) entry which is preliminary data.</text>
</comment>
<evidence type="ECO:0000313" key="3">
    <source>
        <dbReference type="Proteomes" id="UP000655366"/>
    </source>
</evidence>
<reference evidence="2 3" key="1">
    <citation type="submission" date="2020-11" db="EMBL/GenBank/DDBJ databases">
        <title>Arthrobacter antarcticus sp. nov., isolated from Antarctic Soil.</title>
        <authorList>
            <person name="Li J."/>
        </authorList>
    </citation>
    <scope>NUCLEOTIDE SEQUENCE [LARGE SCALE GENOMIC DNA]</scope>
    <source>
        <strain evidence="2 3">Z1-20</strain>
    </source>
</reference>
<dbReference type="PROSITE" id="PS51387">
    <property type="entry name" value="FAD_PCMH"/>
    <property type="match status" value="1"/>
</dbReference>
<dbReference type="AlphaFoldDB" id="A0A931CV81"/>
<dbReference type="Gene3D" id="3.30.465.10">
    <property type="match status" value="1"/>
</dbReference>
<gene>
    <name evidence="2" type="ORF">IV500_14030</name>
</gene>
<dbReference type="InterPro" id="IPR006094">
    <property type="entry name" value="Oxid_FAD_bind_N"/>
</dbReference>
<dbReference type="InterPro" id="IPR036318">
    <property type="entry name" value="FAD-bd_PCMH-like_sf"/>
</dbReference>
<dbReference type="GO" id="GO:0071949">
    <property type="term" value="F:FAD binding"/>
    <property type="evidence" value="ECO:0007669"/>
    <property type="project" value="InterPro"/>
</dbReference>
<evidence type="ECO:0000259" key="1">
    <source>
        <dbReference type="PROSITE" id="PS51387"/>
    </source>
</evidence>
<sequence>MSHEQQSIADRLARQLHDVTVLRRGSEEYRLSTMPENSSVVQEPLVVVRPDSAAALAKTIAATGRLGVHIEVQSTGHGAGYDLGPDTLLIDTRDLRRIDVDAAAGVARVGAGVVWSEVQSAASPHGLLG</sequence>
<protein>
    <submittedName>
        <fullName evidence="2">FAD-binding protein</fullName>
    </submittedName>
</protein>
<proteinExistence type="predicted"/>
<dbReference type="InterPro" id="IPR016169">
    <property type="entry name" value="FAD-bd_PCMH_sub2"/>
</dbReference>
<keyword evidence="3" id="KW-1185">Reference proteome</keyword>
<dbReference type="Proteomes" id="UP000655366">
    <property type="component" value="Unassembled WGS sequence"/>
</dbReference>
<feature type="domain" description="FAD-binding PCMH-type" evidence="1">
    <location>
        <begin position="40"/>
        <end position="129"/>
    </location>
</feature>
<dbReference type="RefSeq" id="WP_196397421.1">
    <property type="nucleotide sequence ID" value="NZ_JADNYM010000017.1"/>
</dbReference>
<dbReference type="Pfam" id="PF01565">
    <property type="entry name" value="FAD_binding_4"/>
    <property type="match status" value="1"/>
</dbReference>
<dbReference type="InterPro" id="IPR016166">
    <property type="entry name" value="FAD-bd_PCMH"/>
</dbReference>